<evidence type="ECO:0000313" key="2">
    <source>
        <dbReference type="Proteomes" id="UP000182248"/>
    </source>
</evidence>
<dbReference type="AlphaFoldDB" id="A0A1K1LNA3"/>
<reference evidence="1 2" key="1">
    <citation type="submission" date="2016-11" db="EMBL/GenBank/DDBJ databases">
        <authorList>
            <person name="Jaros S."/>
            <person name="Januszkiewicz K."/>
            <person name="Wedrychowicz H."/>
        </authorList>
    </citation>
    <scope>NUCLEOTIDE SEQUENCE [LARGE SCALE GENOMIC DNA]</scope>
    <source>
        <strain evidence="1 2">CGMCC 1.12145</strain>
    </source>
</reference>
<dbReference type="RefSeq" id="WP_072315354.1">
    <property type="nucleotide sequence ID" value="NZ_FPJE01000001.1"/>
</dbReference>
<sequence>MKIRIKGNSVRLRLTKTEVADLESKGFVAEETRFGTGVFRYRLEQKKDLQHLDACFKNGIMTVFIPPVFVKSLLETDKVGYEDSLPGENGHILFLLVEKDFQCLDQTREDQSDMYMNPNQVC</sequence>
<gene>
    <name evidence="1" type="ORF">SAMN02927921_00111</name>
</gene>
<dbReference type="Proteomes" id="UP000182248">
    <property type="component" value="Unassembled WGS sequence"/>
</dbReference>
<name>A0A1K1LNA3_9FLAO</name>
<organism evidence="1 2">
    <name type="scientific">Sinomicrobium oceani</name>
    <dbReference type="NCBI Taxonomy" id="1150368"/>
    <lineage>
        <taxon>Bacteria</taxon>
        <taxon>Pseudomonadati</taxon>
        <taxon>Bacteroidota</taxon>
        <taxon>Flavobacteriia</taxon>
        <taxon>Flavobacteriales</taxon>
        <taxon>Flavobacteriaceae</taxon>
        <taxon>Sinomicrobium</taxon>
    </lineage>
</organism>
<dbReference type="STRING" id="1150368.SAMN02927921_00111"/>
<proteinExistence type="predicted"/>
<protein>
    <submittedName>
        <fullName evidence="1">Uncharacterized protein</fullName>
    </submittedName>
</protein>
<dbReference type="InterPro" id="IPR053825">
    <property type="entry name" value="DUF7009"/>
</dbReference>
<dbReference type="Pfam" id="PF22668">
    <property type="entry name" value="DUF7009"/>
    <property type="match status" value="1"/>
</dbReference>
<evidence type="ECO:0000313" key="1">
    <source>
        <dbReference type="EMBL" id="SFW12373.1"/>
    </source>
</evidence>
<dbReference type="OrthoDB" id="7060517at2"/>
<dbReference type="EMBL" id="FPJE01000001">
    <property type="protein sequence ID" value="SFW12373.1"/>
    <property type="molecule type" value="Genomic_DNA"/>
</dbReference>
<accession>A0A1K1LNA3</accession>
<keyword evidence="2" id="KW-1185">Reference proteome</keyword>